<proteinExistence type="predicted"/>
<organism evidence="2">
    <name type="scientific">marine sediment metagenome</name>
    <dbReference type="NCBI Taxonomy" id="412755"/>
    <lineage>
        <taxon>unclassified sequences</taxon>
        <taxon>metagenomes</taxon>
        <taxon>ecological metagenomes</taxon>
    </lineage>
</organism>
<comment type="caution">
    <text evidence="2">The sequence shown here is derived from an EMBL/GenBank/DDBJ whole genome shotgun (WGS) entry which is preliminary data.</text>
</comment>
<protein>
    <submittedName>
        <fullName evidence="2">Uncharacterized protein</fullName>
    </submittedName>
</protein>
<evidence type="ECO:0000313" key="2">
    <source>
        <dbReference type="EMBL" id="GAI01579.1"/>
    </source>
</evidence>
<name>X1M5E5_9ZZZZ</name>
<feature type="region of interest" description="Disordered" evidence="1">
    <location>
        <begin position="1"/>
        <end position="40"/>
    </location>
</feature>
<dbReference type="EMBL" id="BARU01047747">
    <property type="protein sequence ID" value="GAI01579.1"/>
    <property type="molecule type" value="Genomic_DNA"/>
</dbReference>
<accession>X1M5E5</accession>
<gene>
    <name evidence="2" type="ORF">S03H2_71381</name>
</gene>
<sequence length="90" mass="10534">MQVIDTHALKEGGKYTPPRPQDIKVLFGEPPLPKRLPSPETIRKGDMERIIEEREYIFESARRIFDRTGLDFWAVIRVMTWKVSPSPVRL</sequence>
<evidence type="ECO:0000256" key="1">
    <source>
        <dbReference type="SAM" id="MobiDB-lite"/>
    </source>
</evidence>
<feature type="non-terminal residue" evidence="2">
    <location>
        <position position="90"/>
    </location>
</feature>
<reference evidence="2" key="1">
    <citation type="journal article" date="2014" name="Front. Microbiol.">
        <title>High frequency of phylogenetically diverse reductive dehalogenase-homologous genes in deep subseafloor sedimentary metagenomes.</title>
        <authorList>
            <person name="Kawai M."/>
            <person name="Futagami T."/>
            <person name="Toyoda A."/>
            <person name="Takaki Y."/>
            <person name="Nishi S."/>
            <person name="Hori S."/>
            <person name="Arai W."/>
            <person name="Tsubouchi T."/>
            <person name="Morono Y."/>
            <person name="Uchiyama I."/>
            <person name="Ito T."/>
            <person name="Fujiyama A."/>
            <person name="Inagaki F."/>
            <person name="Takami H."/>
        </authorList>
    </citation>
    <scope>NUCLEOTIDE SEQUENCE</scope>
    <source>
        <strain evidence="2">Expedition CK06-06</strain>
    </source>
</reference>
<dbReference type="AlphaFoldDB" id="X1M5E5"/>